<protein>
    <submittedName>
        <fullName evidence="2">Uncharacterized protein</fullName>
    </submittedName>
</protein>
<feature type="signal peptide" evidence="1">
    <location>
        <begin position="1"/>
        <end position="17"/>
    </location>
</feature>
<name>A0A0A8XW37_ARUDO</name>
<dbReference type="AlphaFoldDB" id="A0A0A8XW37"/>
<evidence type="ECO:0000256" key="1">
    <source>
        <dbReference type="SAM" id="SignalP"/>
    </source>
</evidence>
<feature type="chain" id="PRO_5002059515" evidence="1">
    <location>
        <begin position="18"/>
        <end position="50"/>
    </location>
</feature>
<reference evidence="2" key="2">
    <citation type="journal article" date="2015" name="Data Brief">
        <title>Shoot transcriptome of the giant reed, Arundo donax.</title>
        <authorList>
            <person name="Barrero R.A."/>
            <person name="Guerrero F.D."/>
            <person name="Moolhuijzen P."/>
            <person name="Goolsby J.A."/>
            <person name="Tidwell J."/>
            <person name="Bellgard S.E."/>
            <person name="Bellgard M.I."/>
        </authorList>
    </citation>
    <scope>NUCLEOTIDE SEQUENCE</scope>
    <source>
        <tissue evidence="2">Shoot tissue taken approximately 20 cm above the soil surface</tissue>
    </source>
</reference>
<dbReference type="EMBL" id="GBRH01281005">
    <property type="protein sequence ID" value="JAD16890.1"/>
    <property type="molecule type" value="Transcribed_RNA"/>
</dbReference>
<sequence length="50" mass="5750">MVLNLFLPMVLHCQIVAKYSYHATSNNKQKCMNIANFWSMLSAVAPPLFY</sequence>
<evidence type="ECO:0000313" key="2">
    <source>
        <dbReference type="EMBL" id="JAD16890.1"/>
    </source>
</evidence>
<reference evidence="2" key="1">
    <citation type="submission" date="2014-09" db="EMBL/GenBank/DDBJ databases">
        <authorList>
            <person name="Magalhaes I.L.F."/>
            <person name="Oliveira U."/>
            <person name="Santos F.R."/>
            <person name="Vidigal T.H.D.A."/>
            <person name="Brescovit A.D."/>
            <person name="Santos A.J."/>
        </authorList>
    </citation>
    <scope>NUCLEOTIDE SEQUENCE</scope>
    <source>
        <tissue evidence="2">Shoot tissue taken approximately 20 cm above the soil surface</tissue>
    </source>
</reference>
<proteinExistence type="predicted"/>
<keyword evidence="1" id="KW-0732">Signal</keyword>
<accession>A0A0A8XW37</accession>
<organism evidence="2">
    <name type="scientific">Arundo donax</name>
    <name type="common">Giant reed</name>
    <name type="synonym">Donax arundinaceus</name>
    <dbReference type="NCBI Taxonomy" id="35708"/>
    <lineage>
        <taxon>Eukaryota</taxon>
        <taxon>Viridiplantae</taxon>
        <taxon>Streptophyta</taxon>
        <taxon>Embryophyta</taxon>
        <taxon>Tracheophyta</taxon>
        <taxon>Spermatophyta</taxon>
        <taxon>Magnoliopsida</taxon>
        <taxon>Liliopsida</taxon>
        <taxon>Poales</taxon>
        <taxon>Poaceae</taxon>
        <taxon>PACMAD clade</taxon>
        <taxon>Arundinoideae</taxon>
        <taxon>Arundineae</taxon>
        <taxon>Arundo</taxon>
    </lineage>
</organism>